<evidence type="ECO:0000256" key="1">
    <source>
        <dbReference type="SAM" id="Phobius"/>
    </source>
</evidence>
<evidence type="ECO:0000313" key="2">
    <source>
        <dbReference type="EMBL" id="OXI33556.1"/>
    </source>
</evidence>
<accession>A0A228HTR6</accession>
<sequence>MPKFLIGIAVPYLGVLGLLPWVSSVDAYVFGVPFIYAWMFAWFVLTSACLYVCWRCFDKPAADAARLDV</sequence>
<evidence type="ECO:0000313" key="3">
    <source>
        <dbReference type="Proteomes" id="UP000214600"/>
    </source>
</evidence>
<dbReference type="Pfam" id="PF11755">
    <property type="entry name" value="DUF3311"/>
    <property type="match status" value="1"/>
</dbReference>
<dbReference type="AlphaFoldDB" id="A0A228HTR6"/>
<comment type="caution">
    <text evidence="2">The sequence shown here is derived from an EMBL/GenBank/DDBJ whole genome shotgun (WGS) entry which is preliminary data.</text>
</comment>
<dbReference type="Proteomes" id="UP000214600">
    <property type="component" value="Unassembled WGS sequence"/>
</dbReference>
<dbReference type="GeneID" id="99664528"/>
<reference evidence="3" key="1">
    <citation type="submission" date="2017-06" db="EMBL/GenBank/DDBJ databases">
        <authorList>
            <person name="LiPuma J."/>
            <person name="Spilker T."/>
        </authorList>
    </citation>
    <scope>NUCLEOTIDE SEQUENCE [LARGE SCALE GENOMIC DNA]</scope>
    <source>
        <strain evidence="3">AU17325</strain>
    </source>
</reference>
<keyword evidence="1" id="KW-0812">Transmembrane</keyword>
<reference evidence="2 3" key="2">
    <citation type="submission" date="2017-08" db="EMBL/GenBank/DDBJ databases">
        <title>WGS of novel Burkholderia cepaca complex species.</title>
        <authorList>
            <person name="Lipuma J."/>
            <person name="Spilker T."/>
        </authorList>
    </citation>
    <scope>NUCLEOTIDE SEQUENCE [LARGE SCALE GENOMIC DNA]</scope>
    <source>
        <strain evidence="2 3">AU17325</strain>
    </source>
</reference>
<protein>
    <recommendedName>
        <fullName evidence="4">DUF3311 domain-containing protein</fullName>
    </recommendedName>
</protein>
<dbReference type="RefSeq" id="WP_011349362.1">
    <property type="nucleotide sequence ID" value="NZ_CP184470.1"/>
</dbReference>
<feature type="transmembrane region" description="Helical" evidence="1">
    <location>
        <begin position="34"/>
        <end position="54"/>
    </location>
</feature>
<proteinExistence type="predicted"/>
<keyword evidence="1" id="KW-1133">Transmembrane helix</keyword>
<dbReference type="InterPro" id="IPR021741">
    <property type="entry name" value="DUF3311"/>
</dbReference>
<keyword evidence="1" id="KW-0472">Membrane</keyword>
<dbReference type="EMBL" id="NKFA01000032">
    <property type="protein sequence ID" value="OXI33556.1"/>
    <property type="molecule type" value="Genomic_DNA"/>
</dbReference>
<organism evidence="2 3">
    <name type="scientific">Burkholderia aenigmatica</name>
    <dbReference type="NCBI Taxonomy" id="2015348"/>
    <lineage>
        <taxon>Bacteria</taxon>
        <taxon>Pseudomonadati</taxon>
        <taxon>Pseudomonadota</taxon>
        <taxon>Betaproteobacteria</taxon>
        <taxon>Burkholderiales</taxon>
        <taxon>Burkholderiaceae</taxon>
        <taxon>Burkholderia</taxon>
        <taxon>Burkholderia cepacia complex</taxon>
    </lineage>
</organism>
<name>A0A228HTR6_9BURK</name>
<dbReference type="OrthoDB" id="7275924at2"/>
<gene>
    <name evidence="2" type="ORF">CFB84_38145</name>
</gene>
<evidence type="ECO:0008006" key="4">
    <source>
        <dbReference type="Google" id="ProtNLM"/>
    </source>
</evidence>